<proteinExistence type="predicted"/>
<dbReference type="Gene3D" id="1.20.1050.10">
    <property type="match status" value="1"/>
</dbReference>
<accession>A0A8E2DK40</accession>
<dbReference type="EMBL" id="KV722452">
    <property type="protein sequence ID" value="OCH88479.1"/>
    <property type="molecule type" value="Genomic_DNA"/>
</dbReference>
<dbReference type="CDD" id="cd03038">
    <property type="entry name" value="GST_N_etherase_LigE"/>
    <property type="match status" value="1"/>
</dbReference>
<organism evidence="2 3">
    <name type="scientific">Obba rivulosa</name>
    <dbReference type="NCBI Taxonomy" id="1052685"/>
    <lineage>
        <taxon>Eukaryota</taxon>
        <taxon>Fungi</taxon>
        <taxon>Dikarya</taxon>
        <taxon>Basidiomycota</taxon>
        <taxon>Agaricomycotina</taxon>
        <taxon>Agaricomycetes</taxon>
        <taxon>Polyporales</taxon>
        <taxon>Gelatoporiaceae</taxon>
        <taxon>Obba</taxon>
    </lineage>
</organism>
<dbReference type="PROSITE" id="PS50404">
    <property type="entry name" value="GST_NTER"/>
    <property type="match status" value="1"/>
</dbReference>
<dbReference type="InterPro" id="IPR004045">
    <property type="entry name" value="Glutathione_S-Trfase_N"/>
</dbReference>
<dbReference type="GO" id="GO:0005737">
    <property type="term" value="C:cytoplasm"/>
    <property type="evidence" value="ECO:0007669"/>
    <property type="project" value="TreeGrafter"/>
</dbReference>
<dbReference type="SUPFAM" id="SSF47616">
    <property type="entry name" value="GST C-terminal domain-like"/>
    <property type="match status" value="1"/>
</dbReference>
<reference evidence="2 3" key="1">
    <citation type="submission" date="2016-07" db="EMBL/GenBank/DDBJ databases">
        <title>Draft genome of the white-rot fungus Obba rivulosa 3A-2.</title>
        <authorList>
            <consortium name="DOE Joint Genome Institute"/>
            <person name="Miettinen O."/>
            <person name="Riley R."/>
            <person name="Acob R."/>
            <person name="Barry K."/>
            <person name="Cullen D."/>
            <person name="De Vries R."/>
            <person name="Hainaut M."/>
            <person name="Hatakka A."/>
            <person name="Henrissat B."/>
            <person name="Hilden K."/>
            <person name="Kuo R."/>
            <person name="Labutti K."/>
            <person name="Lipzen A."/>
            <person name="Makela M.R."/>
            <person name="Sandor L."/>
            <person name="Spatafora J.W."/>
            <person name="Grigoriev I.V."/>
            <person name="Hibbett D.S."/>
        </authorList>
    </citation>
    <scope>NUCLEOTIDE SEQUENCE [LARGE SCALE GENOMIC DNA]</scope>
    <source>
        <strain evidence="2 3">3A-2</strain>
    </source>
</reference>
<gene>
    <name evidence="2" type="ORF">OBBRIDRAFT_758180</name>
</gene>
<dbReference type="Pfam" id="PF13409">
    <property type="entry name" value="GST_N_2"/>
    <property type="match status" value="1"/>
</dbReference>
<dbReference type="InterPro" id="IPR054416">
    <property type="entry name" value="GST_UstS-like_C"/>
</dbReference>
<dbReference type="OrthoDB" id="4951845at2759"/>
<name>A0A8E2DK40_9APHY</name>
<dbReference type="PANTHER" id="PTHR43968">
    <property type="match status" value="1"/>
</dbReference>
<dbReference type="Pfam" id="PF22041">
    <property type="entry name" value="GST_C_7"/>
    <property type="match status" value="1"/>
</dbReference>
<dbReference type="InterPro" id="IPR036249">
    <property type="entry name" value="Thioredoxin-like_sf"/>
</dbReference>
<dbReference type="AlphaFoldDB" id="A0A8E2DK40"/>
<dbReference type="Gene3D" id="3.40.30.10">
    <property type="entry name" value="Glutaredoxin"/>
    <property type="match status" value="1"/>
</dbReference>
<dbReference type="SUPFAM" id="SSF52833">
    <property type="entry name" value="Thioredoxin-like"/>
    <property type="match status" value="1"/>
</dbReference>
<dbReference type="Proteomes" id="UP000250043">
    <property type="component" value="Unassembled WGS sequence"/>
</dbReference>
<evidence type="ECO:0000313" key="3">
    <source>
        <dbReference type="Proteomes" id="UP000250043"/>
    </source>
</evidence>
<sequence length="259" mass="28871">MANVILFYDIPGNGTADKAWSPNTWKTRYTLNYKGIPYKTVWVEYPDIAGLCKEIGAAPTSYEPDGTPSYTLPVIKDPSTGAVISDSAAIARYLDKTYPDTPVVIPPETDALQAAFQHAFSQAVVGQLGPIMLPATNAQLNPRSEEYFRRTREISRGPMYGEKLEDWAPPGSEKRAKLWKDIKTGFARIAGWLTADGKDKILFMGDKVSYADITVAGWVVWVKRVLGPDSADWKEFATWDNGKWAKLLELLEKYEVVDV</sequence>
<evidence type="ECO:0000313" key="2">
    <source>
        <dbReference type="EMBL" id="OCH88479.1"/>
    </source>
</evidence>
<keyword evidence="3" id="KW-1185">Reference proteome</keyword>
<evidence type="ECO:0000259" key="1">
    <source>
        <dbReference type="PROSITE" id="PS50404"/>
    </source>
</evidence>
<dbReference type="InterPro" id="IPR050983">
    <property type="entry name" value="GST_Omega/HSP26"/>
</dbReference>
<dbReference type="InterPro" id="IPR036282">
    <property type="entry name" value="Glutathione-S-Trfase_C_sf"/>
</dbReference>
<feature type="domain" description="GST N-terminal" evidence="1">
    <location>
        <begin position="11"/>
        <end position="102"/>
    </location>
</feature>
<protein>
    <recommendedName>
        <fullName evidence="1">GST N-terminal domain-containing protein</fullName>
    </recommendedName>
</protein>
<dbReference type="PANTHER" id="PTHR43968:SF6">
    <property type="entry name" value="GLUTATHIONE S-TRANSFERASE OMEGA"/>
    <property type="match status" value="1"/>
</dbReference>